<dbReference type="AlphaFoldDB" id="A0A914YCI8"/>
<dbReference type="WBParaSite" id="PSU_v2.g17954.t1">
    <property type="protein sequence ID" value="PSU_v2.g17954.t1"/>
    <property type="gene ID" value="PSU_v2.g17954"/>
</dbReference>
<keyword evidence="1" id="KW-1185">Reference proteome</keyword>
<reference evidence="2" key="1">
    <citation type="submission" date="2022-11" db="UniProtKB">
        <authorList>
            <consortium name="WormBaseParasite"/>
        </authorList>
    </citation>
    <scope>IDENTIFICATION</scope>
</reference>
<dbReference type="InterPro" id="IPR029071">
    <property type="entry name" value="Ubiquitin-like_domsf"/>
</dbReference>
<evidence type="ECO:0000313" key="1">
    <source>
        <dbReference type="Proteomes" id="UP000887577"/>
    </source>
</evidence>
<sequence length="146" mass="16831">MVSAIDKIQLKSDSDDSGYDTINDIEEGSDNNDNVGEVLYFTMKTDAGKSFLMKIDENKLIDTLMSEIQETCGVPFERQYFTCFDESTLSDQFWENEYEKLFNDIKECRKDTADMITALENFYLNNSDNAIDEASYYCESEKSNNN</sequence>
<accession>A0A914YCI8</accession>
<organism evidence="1 2">
    <name type="scientific">Panagrolaimus superbus</name>
    <dbReference type="NCBI Taxonomy" id="310955"/>
    <lineage>
        <taxon>Eukaryota</taxon>
        <taxon>Metazoa</taxon>
        <taxon>Ecdysozoa</taxon>
        <taxon>Nematoda</taxon>
        <taxon>Chromadorea</taxon>
        <taxon>Rhabditida</taxon>
        <taxon>Tylenchina</taxon>
        <taxon>Panagrolaimomorpha</taxon>
        <taxon>Panagrolaimoidea</taxon>
        <taxon>Panagrolaimidae</taxon>
        <taxon>Panagrolaimus</taxon>
    </lineage>
</organism>
<name>A0A914YCI8_9BILA</name>
<dbReference type="SUPFAM" id="SSF54236">
    <property type="entry name" value="Ubiquitin-like"/>
    <property type="match status" value="1"/>
</dbReference>
<proteinExistence type="predicted"/>
<dbReference type="Proteomes" id="UP000887577">
    <property type="component" value="Unplaced"/>
</dbReference>
<protein>
    <submittedName>
        <fullName evidence="2">Uncharacterized protein</fullName>
    </submittedName>
</protein>
<evidence type="ECO:0000313" key="2">
    <source>
        <dbReference type="WBParaSite" id="PSU_v2.g17954.t1"/>
    </source>
</evidence>